<feature type="transmembrane region" description="Helical" evidence="1">
    <location>
        <begin position="361"/>
        <end position="381"/>
    </location>
</feature>
<evidence type="ECO:0000313" key="3">
    <source>
        <dbReference type="Proteomes" id="UP000662904"/>
    </source>
</evidence>
<proteinExistence type="predicted"/>
<feature type="transmembrane region" description="Helical" evidence="1">
    <location>
        <begin position="211"/>
        <end position="234"/>
    </location>
</feature>
<organism evidence="2 3">
    <name type="scientific">Koleobacter methoxysyntrophicus</name>
    <dbReference type="NCBI Taxonomy" id="2751313"/>
    <lineage>
        <taxon>Bacteria</taxon>
        <taxon>Bacillati</taxon>
        <taxon>Bacillota</taxon>
        <taxon>Clostridia</taxon>
        <taxon>Koleobacterales</taxon>
        <taxon>Koleobacteraceae</taxon>
        <taxon>Koleobacter</taxon>
    </lineage>
</organism>
<feature type="transmembrane region" description="Helical" evidence="1">
    <location>
        <begin position="34"/>
        <end position="57"/>
    </location>
</feature>
<keyword evidence="3" id="KW-1185">Reference proteome</keyword>
<dbReference type="RefSeq" id="WP_206708194.1">
    <property type="nucleotide sequence ID" value="NZ_CP059066.1"/>
</dbReference>
<dbReference type="NCBIfam" id="TIGR04370">
    <property type="entry name" value="glyco_rpt_poly"/>
    <property type="match status" value="1"/>
</dbReference>
<reference evidence="2" key="1">
    <citation type="submission" date="2020-07" db="EMBL/GenBank/DDBJ databases">
        <title>Koleobacter methoxysyntrophicus gen. nov., sp. nov., a novel anaerobic bacterium isolated from deep subsurface oil field and proposal of Koleobacterales ord. nov. in the phylum Firmicutes.</title>
        <authorList>
            <person name="Sakamoto S."/>
            <person name="Tamaki H."/>
        </authorList>
    </citation>
    <scope>NUCLEOTIDE SEQUENCE</scope>
    <source>
        <strain evidence="2">NRmbB1</strain>
    </source>
</reference>
<feature type="transmembrane region" description="Helical" evidence="1">
    <location>
        <begin position="246"/>
        <end position="263"/>
    </location>
</feature>
<evidence type="ECO:0000313" key="2">
    <source>
        <dbReference type="EMBL" id="QSQ07953.1"/>
    </source>
</evidence>
<accession>A0A8A0RIA9</accession>
<feature type="transmembrane region" description="Helical" evidence="1">
    <location>
        <begin position="142"/>
        <end position="164"/>
    </location>
</feature>
<dbReference type="Pfam" id="PF19863">
    <property type="entry name" value="DUF6337"/>
    <property type="match status" value="1"/>
</dbReference>
<feature type="transmembrane region" description="Helical" evidence="1">
    <location>
        <begin position="63"/>
        <end position="82"/>
    </location>
</feature>
<feature type="transmembrane region" description="Helical" evidence="1">
    <location>
        <begin position="332"/>
        <end position="354"/>
    </location>
</feature>
<dbReference type="InterPro" id="IPR045918">
    <property type="entry name" value="DUF6337"/>
</dbReference>
<feature type="transmembrane region" description="Helical" evidence="1">
    <location>
        <begin position="6"/>
        <end position="22"/>
    </location>
</feature>
<dbReference type="KEGG" id="kme:H0A61_00272"/>
<keyword evidence="1" id="KW-1133">Transmembrane helix</keyword>
<dbReference type="AlphaFoldDB" id="A0A8A0RIA9"/>
<keyword evidence="1" id="KW-0812">Transmembrane</keyword>
<keyword evidence="1" id="KW-0472">Membrane</keyword>
<gene>
    <name evidence="2" type="ORF">H0A61_00272</name>
</gene>
<feature type="transmembrane region" description="Helical" evidence="1">
    <location>
        <begin position="102"/>
        <end position="122"/>
    </location>
</feature>
<name>A0A8A0RIA9_9FIRM</name>
<feature type="transmembrane region" description="Helical" evidence="1">
    <location>
        <begin position="176"/>
        <end position="199"/>
    </location>
</feature>
<feature type="transmembrane region" description="Helical" evidence="1">
    <location>
        <begin position="387"/>
        <end position="406"/>
    </location>
</feature>
<protein>
    <recommendedName>
        <fullName evidence="4">Oligosaccharide repeat unit polymerase</fullName>
    </recommendedName>
</protein>
<evidence type="ECO:0008006" key="4">
    <source>
        <dbReference type="Google" id="ProtNLM"/>
    </source>
</evidence>
<dbReference type="EMBL" id="CP059066">
    <property type="protein sequence ID" value="QSQ07953.1"/>
    <property type="molecule type" value="Genomic_DNA"/>
</dbReference>
<evidence type="ECO:0000256" key="1">
    <source>
        <dbReference type="SAM" id="Phobius"/>
    </source>
</evidence>
<dbReference type="Proteomes" id="UP000662904">
    <property type="component" value="Chromosome"/>
</dbReference>
<sequence length="424" mass="49031">MSSMIIITLIIFASFLILFIEKKTFKKILTPSTVLMMPLFIALFVNIVFASSLGYRVIGTKTIFFVLVNVLVFFLIGQIINFIFTKGNSVKLEYAFVQNYTYLYRVCFMIALLSIILSSFKLLQFLLSYGFGQISSKEFSSWYGTGIVAHIRVVSYFTSFYLIYDWTVTKRKKNIIILLSYLGLMIIYQVKYPLIWFLLGTFYLLYLEGKIKITIMKIICLIISLFGMFSIVYIISIGSQIGFKNVLSYSFFLFLAKYFYFYLTSSILGLDVLLENQSLMTNDIRYFFMIPYNIWAKLTGQKYVNIIHNYVLISGDKATNVYTMFGSIYMNLGYLGTFLGTMLISSFSYILYLISMKSKNIYVKILNYINMSILTTGFFGFDHNKILVWESFFILAIMAVLSKISFAKKSEVKSRMISTKVSRG</sequence>